<keyword evidence="10 12" id="KW-0131">Cell cycle</keyword>
<dbReference type="PANTHER" id="PTHR22926">
    <property type="entry name" value="PHOSPHO-N-ACETYLMURAMOYL-PENTAPEPTIDE-TRANSFERASE"/>
    <property type="match status" value="1"/>
</dbReference>
<dbReference type="InterPro" id="IPR003524">
    <property type="entry name" value="PNAcMuramoyl-5peptid_Trfase"/>
</dbReference>
<dbReference type="Proteomes" id="UP000437748">
    <property type="component" value="Unassembled WGS sequence"/>
</dbReference>
<evidence type="ECO:0000256" key="3">
    <source>
        <dbReference type="ARBA" id="ARBA00022618"/>
    </source>
</evidence>
<dbReference type="GO" id="GO:0051301">
    <property type="term" value="P:cell division"/>
    <property type="evidence" value="ECO:0007669"/>
    <property type="project" value="UniProtKB-KW"/>
</dbReference>
<comment type="similarity">
    <text evidence="2 12">Belongs to the glycosyltransferase 4 family. MraY subfamily.</text>
</comment>
<dbReference type="NCBIfam" id="TIGR00445">
    <property type="entry name" value="mraY"/>
    <property type="match status" value="1"/>
</dbReference>
<feature type="transmembrane region" description="Helical" evidence="12">
    <location>
        <begin position="76"/>
        <end position="94"/>
    </location>
</feature>
<dbReference type="PROSITE" id="PS01348">
    <property type="entry name" value="MRAY_2"/>
    <property type="match status" value="1"/>
</dbReference>
<feature type="transmembrane region" description="Helical" evidence="12">
    <location>
        <begin position="274"/>
        <end position="294"/>
    </location>
</feature>
<evidence type="ECO:0000256" key="7">
    <source>
        <dbReference type="ARBA" id="ARBA00022984"/>
    </source>
</evidence>
<evidence type="ECO:0000256" key="12">
    <source>
        <dbReference type="HAMAP-Rule" id="MF_00038"/>
    </source>
</evidence>
<name>A0A6N6VSD8_9BACT</name>
<dbReference type="GO" id="GO:0005886">
    <property type="term" value="C:plasma membrane"/>
    <property type="evidence" value="ECO:0007669"/>
    <property type="project" value="UniProtKB-SubCell"/>
</dbReference>
<dbReference type="PROSITE" id="PS01347">
    <property type="entry name" value="MRAY_1"/>
    <property type="match status" value="1"/>
</dbReference>
<reference evidence="15 16" key="1">
    <citation type="submission" date="2019-10" db="EMBL/GenBank/DDBJ databases">
        <title>New species of Slilvanegrellaceae.</title>
        <authorList>
            <person name="Pitt A."/>
            <person name="Hahn M.W."/>
        </authorList>
    </citation>
    <scope>NUCLEOTIDE SEQUENCE [LARGE SCALE GENOMIC DNA]</scope>
    <source>
        <strain evidence="15 16">SP-Ram-0.45-NSY-1</strain>
    </source>
</reference>
<dbReference type="GO" id="GO:0009252">
    <property type="term" value="P:peptidoglycan biosynthetic process"/>
    <property type="evidence" value="ECO:0007669"/>
    <property type="project" value="UniProtKB-UniRule"/>
</dbReference>
<evidence type="ECO:0000256" key="10">
    <source>
        <dbReference type="ARBA" id="ARBA00023306"/>
    </source>
</evidence>
<dbReference type="UniPathway" id="UPA00219"/>
<evidence type="ECO:0000256" key="8">
    <source>
        <dbReference type="ARBA" id="ARBA00022989"/>
    </source>
</evidence>
<evidence type="ECO:0000256" key="13">
    <source>
        <dbReference type="NCBIfam" id="TIGR00445"/>
    </source>
</evidence>
<comment type="catalytic activity">
    <reaction evidence="12">
        <text>UDP-N-acetyl-alpha-D-muramoyl-L-alanyl-gamma-D-glutamyl-meso-2,6-diaminopimeloyl-D-alanyl-D-alanine + di-trans,octa-cis-undecaprenyl phosphate = di-trans,octa-cis-undecaprenyl diphospho-N-acetyl-alpha-D-muramoyl-L-alanyl-D-glutamyl-meso-2,6-diaminopimeloyl-D-alanyl-D-alanine + UMP</text>
        <dbReference type="Rhea" id="RHEA:28386"/>
        <dbReference type="ChEBI" id="CHEBI:57865"/>
        <dbReference type="ChEBI" id="CHEBI:60392"/>
        <dbReference type="ChEBI" id="CHEBI:61386"/>
        <dbReference type="ChEBI" id="CHEBI:61387"/>
        <dbReference type="EC" id="2.7.8.13"/>
    </reaction>
</comment>
<keyword evidence="5 12" id="KW-0812">Transmembrane</keyword>
<dbReference type="GO" id="GO:0008963">
    <property type="term" value="F:phospho-N-acetylmuramoyl-pentapeptide-transferase activity"/>
    <property type="evidence" value="ECO:0007669"/>
    <property type="project" value="UniProtKB-UniRule"/>
</dbReference>
<dbReference type="AlphaFoldDB" id="A0A6N6VSD8"/>
<comment type="pathway">
    <text evidence="12">Cell wall biogenesis; peptidoglycan biosynthesis.</text>
</comment>
<keyword evidence="4 12" id="KW-0808">Transferase</keyword>
<proteinExistence type="inferred from homology"/>
<gene>
    <name evidence="12" type="primary">mraY</name>
    <name evidence="15" type="ORF">GCL60_08465</name>
</gene>
<feature type="transmembrane region" description="Helical" evidence="12">
    <location>
        <begin position="300"/>
        <end position="322"/>
    </location>
</feature>
<evidence type="ECO:0000313" key="16">
    <source>
        <dbReference type="Proteomes" id="UP000437748"/>
    </source>
</evidence>
<dbReference type="CDD" id="cd06852">
    <property type="entry name" value="GT_MraY"/>
    <property type="match status" value="1"/>
</dbReference>
<dbReference type="InterPro" id="IPR018480">
    <property type="entry name" value="PNAcMuramoyl-5peptid_Trfase_CS"/>
</dbReference>
<evidence type="ECO:0000313" key="15">
    <source>
        <dbReference type="EMBL" id="KAB8038880.1"/>
    </source>
</evidence>
<evidence type="ECO:0000256" key="14">
    <source>
        <dbReference type="PIRSR" id="PIRSR600715-1"/>
    </source>
</evidence>
<keyword evidence="12 14" id="KW-0479">Metal-binding</keyword>
<comment type="function">
    <text evidence="12">Catalyzes the initial step of the lipid cycle reactions in the biosynthesis of the cell wall peptidoglycan: transfers peptidoglycan precursor phospho-MurNAc-pentapeptide from UDP-MurNAc-pentapeptide onto the lipid carrier undecaprenyl phosphate, yielding undecaprenyl-pyrophosphoryl-MurNAc-pentapeptide, known as lipid I.</text>
</comment>
<dbReference type="GO" id="GO:0071555">
    <property type="term" value="P:cell wall organization"/>
    <property type="evidence" value="ECO:0007669"/>
    <property type="project" value="UniProtKB-KW"/>
</dbReference>
<evidence type="ECO:0000256" key="1">
    <source>
        <dbReference type="ARBA" id="ARBA00004141"/>
    </source>
</evidence>
<dbReference type="PRINTS" id="PR00173">
    <property type="entry name" value="EDTRNSPORT"/>
</dbReference>
<evidence type="ECO:0000256" key="2">
    <source>
        <dbReference type="ARBA" id="ARBA00005583"/>
    </source>
</evidence>
<dbReference type="Pfam" id="PF10555">
    <property type="entry name" value="MraY_sig1"/>
    <property type="match status" value="1"/>
</dbReference>
<keyword evidence="3 12" id="KW-0132">Cell division</keyword>
<keyword evidence="9 12" id="KW-0472">Membrane</keyword>
<evidence type="ECO:0000256" key="11">
    <source>
        <dbReference type="ARBA" id="ARBA00023316"/>
    </source>
</evidence>
<dbReference type="GO" id="GO:0046872">
    <property type="term" value="F:metal ion binding"/>
    <property type="evidence" value="ECO:0007669"/>
    <property type="project" value="UniProtKB-KW"/>
</dbReference>
<feature type="transmembrane region" description="Helical" evidence="12">
    <location>
        <begin position="349"/>
        <end position="368"/>
    </location>
</feature>
<feature type="transmembrane region" description="Helical" evidence="12">
    <location>
        <begin position="250"/>
        <end position="267"/>
    </location>
</feature>
<sequence length="371" mass="40780">MLYLLIMKLIMINPKLSGLKAFSYLSSRAILALITSIIVSMILYPKAIRLLRSLKAGQPIRELGLEEQMLKKGTPTMGGVVIIFATLFSVILWMDVTNRHFFTLLIITVGYGFIGFLDDYLKISKKNTDGLSSKKKMLGLLFFGTLAVIWHLWSSFHVLNPNAYTLNPTSVNIPFFKNLIINLGIFYAPFAILVIVGSSNAVNLTDGLDGLAIGPVITCALTLTILSYVTGNVIVSKYLLYHSIPGSGEISVFLSALIGASIGFLWYNTFPAQIFMGDSGALALGGILGTVAIITGHEILLVLMGGIFVAEALSVIIQVASFKTRGKRVFRMAPVHHHYQKKGWPEQKITVRIWIISFILALLSILTLKLR</sequence>
<feature type="transmembrane region" description="Helical" evidence="12">
    <location>
        <begin position="100"/>
        <end position="117"/>
    </location>
</feature>
<protein>
    <recommendedName>
        <fullName evidence="12 13">Phospho-N-acetylmuramoyl-pentapeptide-transferase</fullName>
        <ecNumber evidence="12 13">2.7.8.13</ecNumber>
    </recommendedName>
    <alternativeName>
        <fullName evidence="12">UDP-MurNAc-pentapeptide phosphotransferase</fullName>
    </alternativeName>
</protein>
<organism evidence="15 16">
    <name type="scientific">Silvanigrella paludirubra</name>
    <dbReference type="NCBI Taxonomy" id="2499159"/>
    <lineage>
        <taxon>Bacteria</taxon>
        <taxon>Pseudomonadati</taxon>
        <taxon>Bdellovibrionota</taxon>
        <taxon>Oligoflexia</taxon>
        <taxon>Silvanigrellales</taxon>
        <taxon>Silvanigrellaceae</taxon>
        <taxon>Silvanigrella</taxon>
    </lineage>
</organism>
<dbReference type="Pfam" id="PF00953">
    <property type="entry name" value="Glycos_transf_4"/>
    <property type="match status" value="1"/>
</dbReference>
<dbReference type="InterPro" id="IPR000715">
    <property type="entry name" value="Glycosyl_transferase_4"/>
</dbReference>
<feature type="transmembrane region" description="Helical" evidence="12">
    <location>
        <begin position="179"/>
        <end position="198"/>
    </location>
</feature>
<evidence type="ECO:0000256" key="9">
    <source>
        <dbReference type="ARBA" id="ARBA00023136"/>
    </source>
</evidence>
<dbReference type="OrthoDB" id="5289967at2"/>
<evidence type="ECO:0000256" key="6">
    <source>
        <dbReference type="ARBA" id="ARBA00022960"/>
    </source>
</evidence>
<dbReference type="RefSeq" id="WP_153420277.1">
    <property type="nucleotide sequence ID" value="NZ_WFLM01000003.1"/>
</dbReference>
<evidence type="ECO:0000256" key="4">
    <source>
        <dbReference type="ARBA" id="ARBA00022679"/>
    </source>
</evidence>
<feature type="binding site" evidence="14">
    <location>
        <position position="278"/>
    </location>
    <ligand>
        <name>Mg(2+)</name>
        <dbReference type="ChEBI" id="CHEBI:18420"/>
    </ligand>
</feature>
<dbReference type="EC" id="2.7.8.13" evidence="12 13"/>
<comment type="cofactor">
    <cofactor evidence="12 14">
        <name>Mg(2+)</name>
        <dbReference type="ChEBI" id="CHEBI:18420"/>
    </cofactor>
</comment>
<keyword evidence="16" id="KW-1185">Reference proteome</keyword>
<dbReference type="PANTHER" id="PTHR22926:SF5">
    <property type="entry name" value="PHOSPHO-N-ACETYLMURAMOYL-PENTAPEPTIDE-TRANSFERASE HOMOLOG"/>
    <property type="match status" value="1"/>
</dbReference>
<feature type="transmembrane region" description="Helical" evidence="12">
    <location>
        <begin position="210"/>
        <end position="230"/>
    </location>
</feature>
<feature type="transmembrane region" description="Helical" evidence="12">
    <location>
        <begin position="138"/>
        <end position="159"/>
    </location>
</feature>
<feature type="binding site" evidence="14">
    <location>
        <position position="203"/>
    </location>
    <ligand>
        <name>Mg(2+)</name>
        <dbReference type="ChEBI" id="CHEBI:18420"/>
    </ligand>
</feature>
<keyword evidence="12 14" id="KW-0460">Magnesium</keyword>
<comment type="subcellular location">
    <subcellularLocation>
        <location evidence="12">Cell membrane</location>
        <topology evidence="12">Multi-pass membrane protein</topology>
    </subcellularLocation>
    <subcellularLocation>
        <location evidence="1">Membrane</location>
        <topology evidence="1">Multi-pass membrane protein</topology>
    </subcellularLocation>
</comment>
<keyword evidence="7 12" id="KW-0573">Peptidoglycan synthesis</keyword>
<dbReference type="GO" id="GO:0008360">
    <property type="term" value="P:regulation of cell shape"/>
    <property type="evidence" value="ECO:0007669"/>
    <property type="project" value="UniProtKB-KW"/>
</dbReference>
<keyword evidence="11 12" id="KW-0961">Cell wall biogenesis/degradation</keyword>
<dbReference type="HAMAP" id="MF_00038">
    <property type="entry name" value="MraY"/>
    <property type="match status" value="1"/>
</dbReference>
<dbReference type="EMBL" id="WFLM01000003">
    <property type="protein sequence ID" value="KAB8038880.1"/>
    <property type="molecule type" value="Genomic_DNA"/>
</dbReference>
<keyword evidence="8 12" id="KW-1133">Transmembrane helix</keyword>
<comment type="caution">
    <text evidence="15">The sequence shown here is derived from an EMBL/GenBank/DDBJ whole genome shotgun (WGS) entry which is preliminary data.</text>
</comment>
<keyword evidence="12" id="KW-1003">Cell membrane</keyword>
<keyword evidence="6 12" id="KW-0133">Cell shape</keyword>
<accession>A0A6N6VSD8</accession>
<evidence type="ECO:0000256" key="5">
    <source>
        <dbReference type="ARBA" id="ARBA00022692"/>
    </source>
</evidence>
<feature type="transmembrane region" description="Helical" evidence="12">
    <location>
        <begin position="21"/>
        <end position="44"/>
    </location>
</feature>